<keyword evidence="8" id="KW-1185">Reference proteome</keyword>
<gene>
    <name evidence="7" type="ORF">NQ317_012629</name>
</gene>
<keyword evidence="1" id="KW-0346">Stress response</keyword>
<comment type="similarity">
    <text evidence="2 3 4">Belongs to the small heat shock protein (HSP20) family.</text>
</comment>
<dbReference type="PANTHER" id="PTHR45640:SF13">
    <property type="entry name" value="HEAT SHOCK PROTEIN 22-RELATED"/>
    <property type="match status" value="1"/>
</dbReference>
<evidence type="ECO:0000259" key="6">
    <source>
        <dbReference type="PROSITE" id="PS01031"/>
    </source>
</evidence>
<feature type="compositionally biased region" description="Basic and acidic residues" evidence="5">
    <location>
        <begin position="169"/>
        <end position="181"/>
    </location>
</feature>
<dbReference type="InterPro" id="IPR001436">
    <property type="entry name" value="Alpha-crystallin/sHSP_animal"/>
</dbReference>
<dbReference type="PIRSF" id="PIRSF036514">
    <property type="entry name" value="Sm_HSP_B1"/>
    <property type="match status" value="1"/>
</dbReference>
<dbReference type="Pfam" id="PF00011">
    <property type="entry name" value="HSP20"/>
    <property type="match status" value="1"/>
</dbReference>
<proteinExistence type="inferred from homology"/>
<evidence type="ECO:0000256" key="5">
    <source>
        <dbReference type="SAM" id="MobiDB-lite"/>
    </source>
</evidence>
<dbReference type="InterPro" id="IPR008978">
    <property type="entry name" value="HSP20-like_chaperone"/>
</dbReference>
<evidence type="ECO:0000256" key="2">
    <source>
        <dbReference type="PIRNR" id="PIRNR036514"/>
    </source>
</evidence>
<dbReference type="PRINTS" id="PR00299">
    <property type="entry name" value="ACRYSTALLIN"/>
</dbReference>
<name>A0ABQ9J4H9_9CUCU</name>
<dbReference type="SUPFAM" id="SSF49764">
    <property type="entry name" value="HSP20-like chaperones"/>
    <property type="match status" value="1"/>
</dbReference>
<reference evidence="7" key="1">
    <citation type="journal article" date="2023" name="Insect Mol. Biol.">
        <title>Genome sequencing provides insights into the evolution of gene families encoding plant cell wall-degrading enzymes in longhorned beetles.</title>
        <authorList>
            <person name="Shin N.R."/>
            <person name="Okamura Y."/>
            <person name="Kirsch R."/>
            <person name="Pauchet Y."/>
        </authorList>
    </citation>
    <scope>NUCLEOTIDE SEQUENCE</scope>
    <source>
        <strain evidence="7">MMC_N1</strain>
    </source>
</reference>
<comment type="caution">
    <text evidence="7">The sequence shown here is derived from an EMBL/GenBank/DDBJ whole genome shotgun (WGS) entry which is preliminary data.</text>
</comment>
<dbReference type="InterPro" id="IPR055269">
    <property type="entry name" value="Alpha-crystallin/HSP_16"/>
</dbReference>
<sequence length="181" mass="20636">MALLLPLDEHHQLLSSLLGGDHLRLKLSDDDFLSPLLPKRFRRQILSSPYSRHRGKNVGATPDKNFRVNIDVQQFSPDEIKVKSVNDEVIVECQHEEKPDEHGYISRHFIRKYKVPKGYEISKCVSKLSSDGILTITAPKIEKNKKTEIEIPVTFTNQPSIKSTAKDSGISKDENTKMEQE</sequence>
<dbReference type="CDD" id="cd06526">
    <property type="entry name" value="metazoan_ACD"/>
    <property type="match status" value="1"/>
</dbReference>
<accession>A0ABQ9J4H9</accession>
<evidence type="ECO:0000256" key="3">
    <source>
        <dbReference type="PROSITE-ProRule" id="PRU00285"/>
    </source>
</evidence>
<organism evidence="7 8">
    <name type="scientific">Molorchus minor</name>
    <dbReference type="NCBI Taxonomy" id="1323400"/>
    <lineage>
        <taxon>Eukaryota</taxon>
        <taxon>Metazoa</taxon>
        <taxon>Ecdysozoa</taxon>
        <taxon>Arthropoda</taxon>
        <taxon>Hexapoda</taxon>
        <taxon>Insecta</taxon>
        <taxon>Pterygota</taxon>
        <taxon>Neoptera</taxon>
        <taxon>Endopterygota</taxon>
        <taxon>Coleoptera</taxon>
        <taxon>Polyphaga</taxon>
        <taxon>Cucujiformia</taxon>
        <taxon>Chrysomeloidea</taxon>
        <taxon>Cerambycidae</taxon>
        <taxon>Lamiinae</taxon>
        <taxon>Monochamini</taxon>
        <taxon>Molorchus</taxon>
    </lineage>
</organism>
<dbReference type="PROSITE" id="PS01031">
    <property type="entry name" value="SHSP"/>
    <property type="match status" value="1"/>
</dbReference>
<evidence type="ECO:0000313" key="7">
    <source>
        <dbReference type="EMBL" id="KAJ8973024.1"/>
    </source>
</evidence>
<dbReference type="EMBL" id="JAPWTJ010001255">
    <property type="protein sequence ID" value="KAJ8973024.1"/>
    <property type="molecule type" value="Genomic_DNA"/>
</dbReference>
<protein>
    <recommendedName>
        <fullName evidence="6">SHSP domain-containing protein</fullName>
    </recommendedName>
</protein>
<dbReference type="Gene3D" id="2.60.40.790">
    <property type="match status" value="1"/>
</dbReference>
<dbReference type="InterPro" id="IPR002068">
    <property type="entry name" value="A-crystallin/Hsp20_dom"/>
</dbReference>
<evidence type="ECO:0000313" key="8">
    <source>
        <dbReference type="Proteomes" id="UP001162164"/>
    </source>
</evidence>
<evidence type="ECO:0000256" key="4">
    <source>
        <dbReference type="RuleBase" id="RU003616"/>
    </source>
</evidence>
<dbReference type="PANTHER" id="PTHR45640">
    <property type="entry name" value="HEAT SHOCK PROTEIN HSP-12.2-RELATED"/>
    <property type="match status" value="1"/>
</dbReference>
<feature type="region of interest" description="Disordered" evidence="5">
    <location>
        <begin position="157"/>
        <end position="181"/>
    </location>
</feature>
<dbReference type="Proteomes" id="UP001162164">
    <property type="component" value="Unassembled WGS sequence"/>
</dbReference>
<evidence type="ECO:0000256" key="1">
    <source>
        <dbReference type="ARBA" id="ARBA00023016"/>
    </source>
</evidence>
<feature type="domain" description="SHSP" evidence="6">
    <location>
        <begin position="48"/>
        <end position="154"/>
    </location>
</feature>